<evidence type="ECO:0000256" key="11">
    <source>
        <dbReference type="SAM" id="Phobius"/>
    </source>
</evidence>
<evidence type="ECO:0000256" key="6">
    <source>
        <dbReference type="ARBA" id="ARBA00022833"/>
    </source>
</evidence>
<proteinExistence type="inferred from homology"/>
<evidence type="ECO:0000256" key="2">
    <source>
        <dbReference type="ARBA" id="ARBA00004644"/>
    </source>
</evidence>
<feature type="transmembrane region" description="Helical" evidence="11">
    <location>
        <begin position="54"/>
        <end position="74"/>
    </location>
</feature>
<evidence type="ECO:0000256" key="10">
    <source>
        <dbReference type="ARBA" id="ARBA00023329"/>
    </source>
</evidence>
<dbReference type="GO" id="GO:0008324">
    <property type="term" value="F:monoatomic cation transmembrane transporter activity"/>
    <property type="evidence" value="ECO:0007669"/>
    <property type="project" value="InterPro"/>
</dbReference>
<dbReference type="PANTHER" id="PTHR31937">
    <property type="entry name" value="TRANSMEMBRANE PROTEIN 163"/>
    <property type="match status" value="1"/>
</dbReference>
<keyword evidence="4 11" id="KW-0812">Transmembrane</keyword>
<evidence type="ECO:0000313" key="12">
    <source>
        <dbReference type="EMBL" id="MDV7014842.1"/>
    </source>
</evidence>
<organism evidence="12 13">
    <name type="scientific">Mycobacterium intracellulare</name>
    <dbReference type="NCBI Taxonomy" id="1767"/>
    <lineage>
        <taxon>Bacteria</taxon>
        <taxon>Bacillati</taxon>
        <taxon>Actinomycetota</taxon>
        <taxon>Actinomycetes</taxon>
        <taxon>Mycobacteriales</taxon>
        <taxon>Mycobacteriaceae</taxon>
        <taxon>Mycobacterium</taxon>
        <taxon>Mycobacterium avium complex (MAC)</taxon>
    </lineage>
</organism>
<dbReference type="EMBL" id="JAWLLD010000029">
    <property type="protein sequence ID" value="MDV7014842.1"/>
    <property type="molecule type" value="Genomic_DNA"/>
</dbReference>
<keyword evidence="10" id="KW-0968">Cytoplasmic vesicle</keyword>
<keyword evidence="6" id="KW-0862">Zinc</keyword>
<dbReference type="SUPFAM" id="SSF161111">
    <property type="entry name" value="Cation efflux protein transmembrane domain-like"/>
    <property type="match status" value="1"/>
</dbReference>
<feature type="transmembrane region" description="Helical" evidence="11">
    <location>
        <begin position="80"/>
        <end position="104"/>
    </location>
</feature>
<dbReference type="RefSeq" id="WP_317728598.1">
    <property type="nucleotide sequence ID" value="NZ_JAWLLC010000027.1"/>
</dbReference>
<dbReference type="Proteomes" id="UP001187143">
    <property type="component" value="Unassembled WGS sequence"/>
</dbReference>
<dbReference type="Gene3D" id="1.20.1510.10">
    <property type="entry name" value="Cation efflux protein transmembrane domain"/>
    <property type="match status" value="1"/>
</dbReference>
<feature type="transmembrane region" description="Helical" evidence="11">
    <location>
        <begin position="149"/>
        <end position="167"/>
    </location>
</feature>
<dbReference type="AlphaFoldDB" id="A0AAE4RL08"/>
<evidence type="ECO:0000256" key="5">
    <source>
        <dbReference type="ARBA" id="ARBA00022753"/>
    </source>
</evidence>
<accession>A0AAE4RL08</accession>
<keyword evidence="9 11" id="KW-0472">Membrane</keyword>
<keyword evidence="7 11" id="KW-1133">Transmembrane helix</keyword>
<reference evidence="12" key="1">
    <citation type="submission" date="2023-10" db="EMBL/GenBank/DDBJ databases">
        <title>Characterization and genome sequence of Mycobacterium intracellulare ABSURDO, a novel pathogenic isolate with three colony morphotypes that vary in growth and acid-fastness.</title>
        <authorList>
            <person name="Jude B.A."/>
            <person name="Robinson R.T."/>
        </authorList>
    </citation>
    <scope>NUCLEOTIDE SEQUENCE</scope>
    <source>
        <strain evidence="12">ABSURDO Component B</strain>
    </source>
</reference>
<dbReference type="GO" id="GO:0016020">
    <property type="term" value="C:membrane"/>
    <property type="evidence" value="ECO:0007669"/>
    <property type="project" value="InterPro"/>
</dbReference>
<protein>
    <submittedName>
        <fullName evidence="12">Cation transporter</fullName>
    </submittedName>
</protein>
<evidence type="ECO:0000256" key="3">
    <source>
        <dbReference type="ARBA" id="ARBA00008731"/>
    </source>
</evidence>
<dbReference type="InterPro" id="IPR026765">
    <property type="entry name" value="Tmem163"/>
</dbReference>
<comment type="caution">
    <text evidence="12">The sequence shown here is derived from an EMBL/GenBank/DDBJ whole genome shotgun (WGS) entry which is preliminary data.</text>
</comment>
<sequence>MSDLGPATRPNLLAAPDTAVGDHCCATDSCCSTSTSAPVVRDVAWHRAARWARWLAWISLAWMATEGAVGLWQGYDAGSIALIGWALGSAVEGLASLIVVWRFTGSRTLSETSERTAQRAVAISFWLLAPYVAAESMRDLLGDHRSETTVIGMVLTAAALLQMPLLGRAKHKLATKLGSAATAGEGTQNYLCALQAAAVLIELAITSTWSGSPWLDPIIGLGIAVVAVGQGRRAWQGDDCC</sequence>
<keyword evidence="5" id="KW-0967">Endosome</keyword>
<name>A0AAE4RL08_MYCIT</name>
<evidence type="ECO:0000313" key="13">
    <source>
        <dbReference type="Proteomes" id="UP001187143"/>
    </source>
</evidence>
<evidence type="ECO:0000256" key="1">
    <source>
        <dbReference type="ARBA" id="ARBA00004146"/>
    </source>
</evidence>
<feature type="transmembrane region" description="Helical" evidence="11">
    <location>
        <begin position="116"/>
        <end position="134"/>
    </location>
</feature>
<gene>
    <name evidence="12" type="ORF">R4F53_21375</name>
</gene>
<evidence type="ECO:0000256" key="7">
    <source>
        <dbReference type="ARBA" id="ARBA00022989"/>
    </source>
</evidence>
<evidence type="ECO:0000256" key="9">
    <source>
        <dbReference type="ARBA" id="ARBA00023136"/>
    </source>
</evidence>
<comment type="subcellular location">
    <subcellularLocation>
        <location evidence="2">Cytoplasmic vesicle</location>
        <location evidence="2">Secretory vesicle</location>
        <location evidence="2">Synaptic vesicle membrane</location>
        <topology evidence="2">Multi-pass membrane protein</topology>
    </subcellularLocation>
    <subcellularLocation>
        <location evidence="1">Early endosome membrane</location>
    </subcellularLocation>
</comment>
<evidence type="ECO:0000256" key="8">
    <source>
        <dbReference type="ARBA" id="ARBA00023018"/>
    </source>
</evidence>
<dbReference type="InterPro" id="IPR027469">
    <property type="entry name" value="Cation_efflux_TMD_sf"/>
</dbReference>
<dbReference type="GO" id="GO:0031410">
    <property type="term" value="C:cytoplasmic vesicle"/>
    <property type="evidence" value="ECO:0007669"/>
    <property type="project" value="UniProtKB-KW"/>
</dbReference>
<keyword evidence="8" id="KW-0770">Synapse</keyword>
<dbReference type="PANTHER" id="PTHR31937:SF2">
    <property type="entry name" value="TRANSMEMBRANE PROTEIN 163"/>
    <property type="match status" value="1"/>
</dbReference>
<comment type="similarity">
    <text evidence="3">Belongs to the TMEM163 family.</text>
</comment>
<evidence type="ECO:0000256" key="4">
    <source>
        <dbReference type="ARBA" id="ARBA00022692"/>
    </source>
</evidence>